<name>A0A8J5V862_9HYME</name>
<comment type="caution">
    <text evidence="1">The sequence shown here is derived from an EMBL/GenBank/DDBJ whole genome shotgun (WGS) entry which is preliminary data.</text>
</comment>
<gene>
    <name evidence="1" type="ORF">G9C98_005880</name>
</gene>
<dbReference type="AlphaFoldDB" id="A0A8J5V862"/>
<reference evidence="1" key="2">
    <citation type="submission" date="2021-04" db="EMBL/GenBank/DDBJ databases">
        <title>Genome-wide patterns of bracovirus chromosomal integration into multiple host tissues during parasitism.</title>
        <authorList>
            <person name="Chebbi M.A.C."/>
        </authorList>
    </citation>
    <scope>NUCLEOTIDE SEQUENCE</scope>
    <source>
        <tissue evidence="1">Whole body</tissue>
    </source>
</reference>
<accession>A0A8J5V862</accession>
<dbReference type="OrthoDB" id="21380at2759"/>
<dbReference type="Proteomes" id="UP000729913">
    <property type="component" value="Unassembled WGS sequence"/>
</dbReference>
<evidence type="ECO:0000313" key="1">
    <source>
        <dbReference type="EMBL" id="KAG8037669.1"/>
    </source>
</evidence>
<organism evidence="1 2">
    <name type="scientific">Cotesia typhae</name>
    <dbReference type="NCBI Taxonomy" id="2053667"/>
    <lineage>
        <taxon>Eukaryota</taxon>
        <taxon>Metazoa</taxon>
        <taxon>Ecdysozoa</taxon>
        <taxon>Arthropoda</taxon>
        <taxon>Hexapoda</taxon>
        <taxon>Insecta</taxon>
        <taxon>Pterygota</taxon>
        <taxon>Neoptera</taxon>
        <taxon>Endopterygota</taxon>
        <taxon>Hymenoptera</taxon>
        <taxon>Apocrita</taxon>
        <taxon>Ichneumonoidea</taxon>
        <taxon>Braconidae</taxon>
        <taxon>Microgastrinae</taxon>
        <taxon>Cotesia</taxon>
    </lineage>
</organism>
<keyword evidence="2" id="KW-1185">Reference proteome</keyword>
<sequence>MLERALTQPQQCSVDPLDTAFNWGIPIWTTDRLQGYLDKVYATLSNINTLKNLNRIKSEKDLKVKELKKPYIKFESCKR</sequence>
<dbReference type="EMBL" id="JAAOIC020000047">
    <property type="protein sequence ID" value="KAG8037669.1"/>
    <property type="molecule type" value="Genomic_DNA"/>
</dbReference>
<reference evidence="1" key="1">
    <citation type="submission" date="2020-03" db="EMBL/GenBank/DDBJ databases">
        <authorList>
            <person name="Chebbi M.A."/>
            <person name="Drezen J.M."/>
        </authorList>
    </citation>
    <scope>NUCLEOTIDE SEQUENCE</scope>
    <source>
        <tissue evidence="1">Whole body</tissue>
    </source>
</reference>
<protein>
    <submittedName>
        <fullName evidence="1">Uncharacterized protein</fullName>
    </submittedName>
</protein>
<evidence type="ECO:0000313" key="2">
    <source>
        <dbReference type="Proteomes" id="UP000729913"/>
    </source>
</evidence>
<proteinExistence type="predicted"/>